<keyword evidence="2" id="KW-1185">Reference proteome</keyword>
<dbReference type="OrthoDB" id="5836at2759"/>
<dbReference type="GeneID" id="17086862"/>
<protein>
    <submittedName>
        <fullName evidence="1">Uncharacterized protein</fullName>
    </submittedName>
</protein>
<dbReference type="EMBL" id="KB454525">
    <property type="protein sequence ID" value="EME27989.1"/>
    <property type="molecule type" value="Genomic_DNA"/>
</dbReference>
<dbReference type="Gene3D" id="3.40.5.120">
    <property type="match status" value="1"/>
</dbReference>
<gene>
    <name evidence="1" type="ORF">Gasu_44920</name>
</gene>
<evidence type="ECO:0000313" key="1">
    <source>
        <dbReference type="EMBL" id="EME27989.1"/>
    </source>
</evidence>
<dbReference type="RefSeq" id="XP_005704509.1">
    <property type="nucleotide sequence ID" value="XM_005704452.1"/>
</dbReference>
<dbReference type="SUPFAM" id="SSF160481">
    <property type="entry name" value="BRK domain-like"/>
    <property type="match status" value="1"/>
</dbReference>
<organism evidence="1 2">
    <name type="scientific">Galdieria sulphuraria</name>
    <name type="common">Red alga</name>
    <dbReference type="NCBI Taxonomy" id="130081"/>
    <lineage>
        <taxon>Eukaryota</taxon>
        <taxon>Rhodophyta</taxon>
        <taxon>Bangiophyceae</taxon>
        <taxon>Galdieriales</taxon>
        <taxon>Galdieriaceae</taxon>
        <taxon>Galdieria</taxon>
    </lineage>
</organism>
<dbReference type="AlphaFoldDB" id="M2XX41"/>
<sequence length="318" mass="36393">MIQPTLGDWRISTPMENRNQQERVIIWNRKYRRKVGGNAAPFRRNLAAYLQKHPDCEVYCGQDLYKETVPSVRPILPKAQPSLYPDVGMDIFGQYNSSMTRKEGLRWSERPSYRDNSLTTRADFFGFSPVGKFWEPKTDTDFNYLENSWVEEEVDSSKPMEEYENKSRDNVDCAVSKNERKLVQIEQIVDSSESSLRHTSEVSAEEGNVKPALRGLCDLASHPTLQFEPSMVSPCVSTPEGSFPFSNSFHTPYSIDSSGSSYSLKERWALLRSEAVKSVIKSSETTQEEEGIGSFPGSVPTPSRMMDYEYYSSYHEFR</sequence>
<dbReference type="InterPro" id="IPR037259">
    <property type="entry name" value="BRK_sf"/>
</dbReference>
<name>M2XX41_GALSU</name>
<reference evidence="2" key="1">
    <citation type="journal article" date="2013" name="Science">
        <title>Gene transfer from bacteria and archaea facilitated evolution of an extremophilic eukaryote.</title>
        <authorList>
            <person name="Schonknecht G."/>
            <person name="Chen W.H."/>
            <person name="Ternes C.M."/>
            <person name="Barbier G.G."/>
            <person name="Shrestha R.P."/>
            <person name="Stanke M."/>
            <person name="Brautigam A."/>
            <person name="Baker B.J."/>
            <person name="Banfield J.F."/>
            <person name="Garavito R.M."/>
            <person name="Carr K."/>
            <person name="Wilkerson C."/>
            <person name="Rensing S.A."/>
            <person name="Gagneul D."/>
            <person name="Dickenson N.E."/>
            <person name="Oesterhelt C."/>
            <person name="Lercher M.J."/>
            <person name="Weber A.P."/>
        </authorList>
    </citation>
    <scope>NUCLEOTIDE SEQUENCE [LARGE SCALE GENOMIC DNA]</scope>
    <source>
        <strain evidence="2">074W</strain>
    </source>
</reference>
<evidence type="ECO:0000313" key="2">
    <source>
        <dbReference type="Proteomes" id="UP000030680"/>
    </source>
</evidence>
<accession>M2XX41</accession>
<dbReference type="Proteomes" id="UP000030680">
    <property type="component" value="Unassembled WGS sequence"/>
</dbReference>
<dbReference type="Gramene" id="EME27989">
    <property type="protein sequence ID" value="EME27989"/>
    <property type="gene ID" value="Gasu_44920"/>
</dbReference>
<proteinExistence type="predicted"/>
<dbReference type="KEGG" id="gsl:Gasu_44920"/>